<dbReference type="Proteomes" id="UP000092124">
    <property type="component" value="Unassembled WGS sequence"/>
</dbReference>
<dbReference type="EMBL" id="LZPO01087486">
    <property type="protein sequence ID" value="OBS66117.1"/>
    <property type="molecule type" value="Genomic_DNA"/>
</dbReference>
<accession>A0A1A6GLA5</accession>
<dbReference type="AlphaFoldDB" id="A0A1A6GLA5"/>
<evidence type="ECO:0000313" key="1">
    <source>
        <dbReference type="EMBL" id="OBS66117.1"/>
    </source>
</evidence>
<protein>
    <submittedName>
        <fullName evidence="1">Uncharacterized protein</fullName>
    </submittedName>
</protein>
<gene>
    <name evidence="1" type="ORF">A6R68_05343</name>
</gene>
<dbReference type="InterPro" id="IPR029033">
    <property type="entry name" value="His_PPase_superfam"/>
</dbReference>
<dbReference type="SUPFAM" id="SSF53254">
    <property type="entry name" value="Phosphoglycerate mutase-like"/>
    <property type="match status" value="1"/>
</dbReference>
<keyword evidence="2" id="KW-1185">Reference proteome</keyword>
<dbReference type="OrthoDB" id="354304at2759"/>
<comment type="caution">
    <text evidence="1">The sequence shown here is derived from an EMBL/GenBank/DDBJ whole genome shotgun (WGS) entry which is preliminary data.</text>
</comment>
<evidence type="ECO:0000313" key="2">
    <source>
        <dbReference type="Proteomes" id="UP000092124"/>
    </source>
</evidence>
<organism evidence="1 2">
    <name type="scientific">Neotoma lepida</name>
    <name type="common">Desert woodrat</name>
    <dbReference type="NCBI Taxonomy" id="56216"/>
    <lineage>
        <taxon>Eukaryota</taxon>
        <taxon>Metazoa</taxon>
        <taxon>Chordata</taxon>
        <taxon>Craniata</taxon>
        <taxon>Vertebrata</taxon>
        <taxon>Euteleostomi</taxon>
        <taxon>Mammalia</taxon>
        <taxon>Eutheria</taxon>
        <taxon>Euarchontoglires</taxon>
        <taxon>Glires</taxon>
        <taxon>Rodentia</taxon>
        <taxon>Myomorpha</taxon>
        <taxon>Muroidea</taxon>
        <taxon>Cricetidae</taxon>
        <taxon>Neotominae</taxon>
        <taxon>Neotoma</taxon>
    </lineage>
</organism>
<name>A0A1A6GLA5_NEOLE</name>
<proteinExistence type="predicted"/>
<sequence length="71" mass="8105">MWLPIVRTWCLSERHNGGLTALNKAEIAAKHGRFHDVIRVRDLSGSPEIWLYFYCPGTNYASMKLPESSVN</sequence>
<feature type="non-terminal residue" evidence="1">
    <location>
        <position position="71"/>
    </location>
</feature>
<reference evidence="1 2" key="1">
    <citation type="submission" date="2016-06" db="EMBL/GenBank/DDBJ databases">
        <title>The Draft Genome Sequence and Annotation of the Desert Woodrat Neotoma lepida.</title>
        <authorList>
            <person name="Campbell M."/>
            <person name="Oakeson K.F."/>
            <person name="Yandell M."/>
            <person name="Halpert J.R."/>
            <person name="Dearing D."/>
        </authorList>
    </citation>
    <scope>NUCLEOTIDE SEQUENCE [LARGE SCALE GENOMIC DNA]</scope>
    <source>
        <strain evidence="1">417</strain>
        <tissue evidence="1">Liver</tissue>
    </source>
</reference>